<proteinExistence type="predicted"/>
<dbReference type="Proteomes" id="UP000663908">
    <property type="component" value="Chromosome"/>
</dbReference>
<reference evidence="1 2" key="1">
    <citation type="submission" date="2021-03" db="EMBL/GenBank/DDBJ databases">
        <title>Complete genome sequence of Streptomyces cyanogenus S136, producer of anticancer angucycline landomycin A.</title>
        <authorList>
            <person name="Hrab P."/>
            <person name="Ruckert C."/>
            <person name="Busche T."/>
            <person name="Ostash I."/>
            <person name="Kalinowski J."/>
            <person name="Fedorenko V."/>
            <person name="Yushchuk O."/>
            <person name="Ostash B."/>
        </authorList>
    </citation>
    <scope>NUCLEOTIDE SEQUENCE [LARGE SCALE GENOMIC DNA]</scope>
    <source>
        <strain evidence="1 2">S136</strain>
    </source>
</reference>
<organism evidence="1 2">
    <name type="scientific">Streptomyces cyanogenus</name>
    <dbReference type="NCBI Taxonomy" id="80860"/>
    <lineage>
        <taxon>Bacteria</taxon>
        <taxon>Bacillati</taxon>
        <taxon>Actinomycetota</taxon>
        <taxon>Actinomycetes</taxon>
        <taxon>Kitasatosporales</taxon>
        <taxon>Streptomycetaceae</taxon>
        <taxon>Streptomyces</taxon>
    </lineage>
</organism>
<dbReference type="EMBL" id="CP071839">
    <property type="protein sequence ID" value="QTE01568.1"/>
    <property type="molecule type" value="Genomic_DNA"/>
</dbReference>
<accession>A0ABX7TXR6</accession>
<evidence type="ECO:0000313" key="1">
    <source>
        <dbReference type="EMBL" id="QTE01568.1"/>
    </source>
</evidence>
<evidence type="ECO:0008006" key="3">
    <source>
        <dbReference type="Google" id="ProtNLM"/>
    </source>
</evidence>
<protein>
    <recommendedName>
        <fullName evidence="3">Helix-turn-helix domain-containing protein</fullName>
    </recommendedName>
</protein>
<gene>
    <name evidence="1" type="ORF">S1361_29840</name>
</gene>
<keyword evidence="2" id="KW-1185">Reference proteome</keyword>
<sequence length="279" mass="30683">MHVGQDDTRTAPMAAGCVGSTCRARAADNRPRRTAARGSRLCPVCRDRLMGELRQLPALYEECGRRLSGTNQPRERTSGGPLPGMPFNTAASEARSEILGVLRSWAGVVVDARRSGAARDTVPVLAAFLFRHVEWLAAHAAAADVCEEIAGLVRRTRRVIDPEPLSRVAIGACVETACSGELTAMVRPQQAHRPAEIVCSADPAHQWPGHEWLRLSRRLAQEETRWLSAADIARLWGIAPGSVYRHASERSWRRRSRSGRTFYHDGDVRGTLDQPAQRA</sequence>
<name>A0ABX7TXR6_STRCY</name>
<evidence type="ECO:0000313" key="2">
    <source>
        <dbReference type="Proteomes" id="UP000663908"/>
    </source>
</evidence>